<feature type="disulfide bond" evidence="5">
    <location>
        <begin position="29"/>
        <end position="61"/>
    </location>
</feature>
<evidence type="ECO:0000313" key="6">
    <source>
        <dbReference type="EMBL" id="KAF6030910.1"/>
    </source>
</evidence>
<dbReference type="SUPFAM" id="SSF47694">
    <property type="entry name" value="Cytochrome c oxidase subunit h"/>
    <property type="match status" value="1"/>
</dbReference>
<evidence type="ECO:0000256" key="3">
    <source>
        <dbReference type="ARBA" id="ARBA00023157"/>
    </source>
</evidence>
<keyword evidence="2 4" id="KW-0496">Mitochondrion</keyword>
<reference evidence="6" key="1">
    <citation type="submission" date="2020-06" db="EMBL/GenBank/DDBJ databases">
        <title>Draft genome of Bugula neritina, a colonial animal packing powerful symbionts and potential medicines.</title>
        <authorList>
            <person name="Rayko M."/>
        </authorList>
    </citation>
    <scope>NUCLEOTIDE SEQUENCE [LARGE SCALE GENOMIC DNA]</scope>
    <source>
        <strain evidence="6">Kwan_BN1</strain>
    </source>
</reference>
<dbReference type="Gene3D" id="1.10.10.140">
    <property type="entry name" value="Cytochrome c oxidase, subunit VIb"/>
    <property type="match status" value="1"/>
</dbReference>
<comment type="similarity">
    <text evidence="4">Belongs to the cytochrome c oxidase subunit 6B.</text>
</comment>
<dbReference type="InterPro" id="IPR048280">
    <property type="entry name" value="COX6B-like"/>
</dbReference>
<comment type="subcellular location">
    <subcellularLocation>
        <location evidence="1">Mitochondrion</location>
    </subcellularLocation>
</comment>
<dbReference type="CDD" id="cd00926">
    <property type="entry name" value="Cyt_c_Oxidase_VIb"/>
    <property type="match status" value="1"/>
</dbReference>
<organism evidence="6 7">
    <name type="scientific">Bugula neritina</name>
    <name type="common">Brown bryozoan</name>
    <name type="synonym">Sertularia neritina</name>
    <dbReference type="NCBI Taxonomy" id="10212"/>
    <lineage>
        <taxon>Eukaryota</taxon>
        <taxon>Metazoa</taxon>
        <taxon>Spiralia</taxon>
        <taxon>Lophotrochozoa</taxon>
        <taxon>Bryozoa</taxon>
        <taxon>Gymnolaemata</taxon>
        <taxon>Cheilostomatida</taxon>
        <taxon>Flustrina</taxon>
        <taxon>Buguloidea</taxon>
        <taxon>Bugulidae</taxon>
        <taxon>Bugula</taxon>
    </lineage>
</organism>
<dbReference type="PANTHER" id="PTHR11387">
    <property type="entry name" value="CYTOCHROME C OXIDASE SUBUNIT 6B"/>
    <property type="match status" value="1"/>
</dbReference>
<comment type="caution">
    <text evidence="6">The sequence shown here is derived from an EMBL/GenBank/DDBJ whole genome shotgun (WGS) entry which is preliminary data.</text>
</comment>
<comment type="function">
    <text evidence="4">Component of the cytochrome c oxidase, the last enzyme in the mitochondrial electron transport chain which drives oxidative phosphorylation.</text>
</comment>
<keyword evidence="7" id="KW-1185">Reference proteome</keyword>
<proteinExistence type="inferred from homology"/>
<gene>
    <name evidence="6" type="ORF">EB796_010796</name>
</gene>
<dbReference type="GO" id="GO:0045277">
    <property type="term" value="C:respiratory chain complex IV"/>
    <property type="evidence" value="ECO:0007669"/>
    <property type="project" value="InterPro"/>
</dbReference>
<evidence type="ECO:0000256" key="5">
    <source>
        <dbReference type="PIRSR" id="PIRSR000278-1"/>
    </source>
</evidence>
<dbReference type="InterPro" id="IPR003213">
    <property type="entry name" value="Cyt_c_oxidase_su6B"/>
</dbReference>
<dbReference type="PIRSF" id="PIRSF000278">
    <property type="entry name" value="Cyt_c_oxidase_6B"/>
    <property type="match status" value="1"/>
</dbReference>
<name>A0A7J7JWX0_BUGNE</name>
<evidence type="ECO:0000313" key="7">
    <source>
        <dbReference type="Proteomes" id="UP000593567"/>
    </source>
</evidence>
<dbReference type="AlphaFoldDB" id="A0A7J7JWX0"/>
<dbReference type="OrthoDB" id="1107506at2759"/>
<feature type="disulfide bond" evidence="5">
    <location>
        <begin position="39"/>
        <end position="50"/>
    </location>
</feature>
<dbReference type="EMBL" id="VXIV02001658">
    <property type="protein sequence ID" value="KAF6030910.1"/>
    <property type="molecule type" value="Genomic_DNA"/>
</dbReference>
<sequence length="84" mass="10069">MSEQLTEENWKGTPPFDARFPNQNQTRNCYQNFVDYHRCHVKYGEDHAPCEYFKWAYKNLCPPQWYTKWDEQIEAGTFAGNLKG</sequence>
<dbReference type="PROSITE" id="PS51808">
    <property type="entry name" value="CHCH"/>
    <property type="match status" value="1"/>
</dbReference>
<evidence type="ECO:0000256" key="1">
    <source>
        <dbReference type="ARBA" id="ARBA00004173"/>
    </source>
</evidence>
<dbReference type="Pfam" id="PF02297">
    <property type="entry name" value="COX6B"/>
    <property type="match status" value="1"/>
</dbReference>
<protein>
    <recommendedName>
        <fullName evidence="4">Cytochrome c oxidase subunit</fullName>
    </recommendedName>
</protein>
<dbReference type="FunFam" id="1.10.10.140:FF:000001">
    <property type="entry name" value="Cytochrome c oxidase subunit 6B1"/>
    <property type="match status" value="1"/>
</dbReference>
<dbReference type="GO" id="GO:0005739">
    <property type="term" value="C:mitochondrion"/>
    <property type="evidence" value="ECO:0007669"/>
    <property type="project" value="UniProtKB-SubCell"/>
</dbReference>
<keyword evidence="3 5" id="KW-1015">Disulfide bond</keyword>
<evidence type="ECO:0000256" key="4">
    <source>
        <dbReference type="PIRNR" id="PIRNR000278"/>
    </source>
</evidence>
<dbReference type="Proteomes" id="UP000593567">
    <property type="component" value="Unassembled WGS sequence"/>
</dbReference>
<dbReference type="InterPro" id="IPR036549">
    <property type="entry name" value="CX6/COA6-like_sf"/>
</dbReference>
<evidence type="ECO:0000256" key="2">
    <source>
        <dbReference type="ARBA" id="ARBA00023128"/>
    </source>
</evidence>
<accession>A0A7J7JWX0</accession>